<dbReference type="AlphaFoldDB" id="A0A8C7YUC8"/>
<reference evidence="3" key="1">
    <citation type="submission" date="2025-08" db="UniProtKB">
        <authorList>
            <consortium name="Ensembl"/>
        </authorList>
    </citation>
    <scope>IDENTIFICATION</scope>
</reference>
<proteinExistence type="predicted"/>
<keyword evidence="2" id="KW-0732">Signal</keyword>
<dbReference type="Ensembl" id="ENSOSIT00000035830.1">
    <property type="protein sequence ID" value="ENSOSIP00000033988.1"/>
    <property type="gene ID" value="ENSOSIG00000017143.1"/>
</dbReference>
<dbReference type="Proteomes" id="UP000694383">
    <property type="component" value="Unplaced"/>
</dbReference>
<organism evidence="3 4">
    <name type="scientific">Oryzias sinensis</name>
    <name type="common">Chinese medaka</name>
    <dbReference type="NCBI Taxonomy" id="183150"/>
    <lineage>
        <taxon>Eukaryota</taxon>
        <taxon>Metazoa</taxon>
        <taxon>Chordata</taxon>
        <taxon>Craniata</taxon>
        <taxon>Vertebrata</taxon>
        <taxon>Euteleostomi</taxon>
        <taxon>Actinopterygii</taxon>
        <taxon>Neopterygii</taxon>
        <taxon>Teleostei</taxon>
        <taxon>Neoteleostei</taxon>
        <taxon>Acanthomorphata</taxon>
        <taxon>Ovalentaria</taxon>
        <taxon>Atherinomorphae</taxon>
        <taxon>Beloniformes</taxon>
        <taxon>Adrianichthyidae</taxon>
        <taxon>Oryziinae</taxon>
        <taxon>Oryzias</taxon>
    </lineage>
</organism>
<accession>A0A8C7YUC8</accession>
<evidence type="ECO:0000313" key="4">
    <source>
        <dbReference type="Proteomes" id="UP000694383"/>
    </source>
</evidence>
<evidence type="ECO:0000313" key="3">
    <source>
        <dbReference type="Ensembl" id="ENSOSIP00000033988.1"/>
    </source>
</evidence>
<feature type="region of interest" description="Disordered" evidence="1">
    <location>
        <begin position="114"/>
        <end position="140"/>
    </location>
</feature>
<sequence>KRWPLLCISLLALLFLPPSLSCDSSKANVLRENFRSVGKTLLDNAKKDINASLSALSCPSLKKKLPGCTANPNEANSVNTLLILACKIQNLDLPQTNLLAKTIQGSIDCPCPTKSPDRQHITSQGEKTRTRRMSGRKMNRKRCRAMAILQNMTQCNEILNSLSMDT</sequence>
<evidence type="ECO:0000256" key="1">
    <source>
        <dbReference type="SAM" id="MobiDB-lite"/>
    </source>
</evidence>
<name>A0A8C7YUC8_9TELE</name>
<evidence type="ECO:0000256" key="2">
    <source>
        <dbReference type="SAM" id="SignalP"/>
    </source>
</evidence>
<feature type="signal peptide" evidence="2">
    <location>
        <begin position="1"/>
        <end position="21"/>
    </location>
</feature>
<dbReference type="GeneTree" id="ENSGT00670000099476"/>
<protein>
    <recommendedName>
        <fullName evidence="5">Interleukin-7</fullName>
    </recommendedName>
</protein>
<keyword evidence="4" id="KW-1185">Reference proteome</keyword>
<feature type="compositionally biased region" description="Basic residues" evidence="1">
    <location>
        <begin position="129"/>
        <end position="140"/>
    </location>
</feature>
<reference evidence="3" key="2">
    <citation type="submission" date="2025-09" db="UniProtKB">
        <authorList>
            <consortium name="Ensembl"/>
        </authorList>
    </citation>
    <scope>IDENTIFICATION</scope>
</reference>
<feature type="chain" id="PRO_5034957717" description="Interleukin-7" evidence="2">
    <location>
        <begin position="22"/>
        <end position="166"/>
    </location>
</feature>
<evidence type="ECO:0008006" key="5">
    <source>
        <dbReference type="Google" id="ProtNLM"/>
    </source>
</evidence>